<gene>
    <name evidence="1" type="ORF">JX265_011921</name>
</gene>
<protein>
    <submittedName>
        <fullName evidence="1">Uncharacterized protein</fullName>
    </submittedName>
</protein>
<accession>A0A9Q0AJ15</accession>
<reference evidence="1" key="1">
    <citation type="submission" date="2021-03" db="EMBL/GenBank/DDBJ databases">
        <title>Revisited historic fungal species revealed as producer of novel bioactive compounds through whole genome sequencing and comparative genomics.</title>
        <authorList>
            <person name="Vignolle G.A."/>
            <person name="Hochenegger N."/>
            <person name="Mach R.L."/>
            <person name="Mach-Aigner A.R."/>
            <person name="Javad Rahimi M."/>
            <person name="Salim K.A."/>
            <person name="Chan C.M."/>
            <person name="Lim L.B.L."/>
            <person name="Cai F."/>
            <person name="Druzhinina I.S."/>
            <person name="U'Ren J.M."/>
            <person name="Derntl C."/>
        </authorList>
    </citation>
    <scope>NUCLEOTIDE SEQUENCE</scope>
    <source>
        <strain evidence="1">TUCIM 5799</strain>
    </source>
</reference>
<evidence type="ECO:0000313" key="2">
    <source>
        <dbReference type="Proteomes" id="UP000829685"/>
    </source>
</evidence>
<dbReference type="Proteomes" id="UP000829685">
    <property type="component" value="Unassembled WGS sequence"/>
</dbReference>
<evidence type="ECO:0000313" key="1">
    <source>
        <dbReference type="EMBL" id="KAI1856024.1"/>
    </source>
</evidence>
<name>A0A9Q0AJ15_9PEZI</name>
<dbReference type="EMBL" id="JAFIMR010000047">
    <property type="protein sequence ID" value="KAI1856024.1"/>
    <property type="molecule type" value="Genomic_DNA"/>
</dbReference>
<dbReference type="AlphaFoldDB" id="A0A9Q0AJ15"/>
<comment type="caution">
    <text evidence="1">The sequence shown here is derived from an EMBL/GenBank/DDBJ whole genome shotgun (WGS) entry which is preliminary data.</text>
</comment>
<sequence length="70" mass="7307">MVLTEPIGKRSFGRVYTGTGPCGAQRDGKVVAVKIIDVDESDTVRPGGGLEVAGDLASHEASARALDFFD</sequence>
<keyword evidence="2" id="KW-1185">Reference proteome</keyword>
<proteinExistence type="predicted"/>
<dbReference type="Gene3D" id="3.30.200.20">
    <property type="entry name" value="Phosphorylase Kinase, domain 1"/>
    <property type="match status" value="1"/>
</dbReference>
<organism evidence="1 2">
    <name type="scientific">Neoarthrinium moseri</name>
    <dbReference type="NCBI Taxonomy" id="1658444"/>
    <lineage>
        <taxon>Eukaryota</taxon>
        <taxon>Fungi</taxon>
        <taxon>Dikarya</taxon>
        <taxon>Ascomycota</taxon>
        <taxon>Pezizomycotina</taxon>
        <taxon>Sordariomycetes</taxon>
        <taxon>Xylariomycetidae</taxon>
        <taxon>Amphisphaeriales</taxon>
        <taxon>Apiosporaceae</taxon>
        <taxon>Neoarthrinium</taxon>
    </lineage>
</organism>